<dbReference type="InterPro" id="IPR007750">
    <property type="entry name" value="DUF674"/>
</dbReference>
<reference evidence="2" key="1">
    <citation type="journal article" date="2011" name="Nature">
        <title>Genome sequence and analysis of the tuber crop potato.</title>
        <authorList>
            <consortium name="The Potato Genome Sequencing Consortium"/>
        </authorList>
    </citation>
    <scope>NUCLEOTIDE SEQUENCE [LARGE SCALE GENOMIC DNA]</scope>
    <source>
        <strain evidence="2">cv. DM1-3 516 R44</strain>
    </source>
</reference>
<dbReference type="PaxDb" id="4113-PGSC0003DMT400052378"/>
<dbReference type="eggNOG" id="ENOG502RI50">
    <property type="taxonomic scope" value="Eukaryota"/>
</dbReference>
<dbReference type="Gramene" id="PGSC0003DMT400052378">
    <property type="protein sequence ID" value="PGSC0003DMT400052378"/>
    <property type="gene ID" value="PGSC0003DMG400020332"/>
</dbReference>
<evidence type="ECO:0000313" key="1">
    <source>
        <dbReference type="EnsemblPlants" id="PGSC0003DMT400052378"/>
    </source>
</evidence>
<reference evidence="1" key="2">
    <citation type="submission" date="2015-06" db="UniProtKB">
        <authorList>
            <consortium name="EnsemblPlants"/>
        </authorList>
    </citation>
    <scope>IDENTIFICATION</scope>
    <source>
        <strain evidence="1">DM1-3 516 R44</strain>
    </source>
</reference>
<dbReference type="PANTHER" id="PTHR33103:SF85">
    <property type="entry name" value="DUF674 FAMILY PROTEIN"/>
    <property type="match status" value="1"/>
</dbReference>
<dbReference type="EnsemblPlants" id="PGSC0003DMT400052378">
    <property type="protein sequence ID" value="PGSC0003DMT400052378"/>
    <property type="gene ID" value="PGSC0003DMG400020332"/>
</dbReference>
<name>M1BTA2_SOLTU</name>
<dbReference type="Proteomes" id="UP000011115">
    <property type="component" value="Unassembled WGS sequence"/>
</dbReference>
<protein>
    <recommendedName>
        <fullName evidence="3">DUF674 family protein</fullName>
    </recommendedName>
</protein>
<dbReference type="Pfam" id="PF05056">
    <property type="entry name" value="DUF674"/>
    <property type="match status" value="1"/>
</dbReference>
<dbReference type="PANTHER" id="PTHR33103">
    <property type="entry name" value="OS01G0153900 PROTEIN"/>
    <property type="match status" value="1"/>
</dbReference>
<organism evidence="1 2">
    <name type="scientific">Solanum tuberosum</name>
    <name type="common">Potato</name>
    <dbReference type="NCBI Taxonomy" id="4113"/>
    <lineage>
        <taxon>Eukaryota</taxon>
        <taxon>Viridiplantae</taxon>
        <taxon>Streptophyta</taxon>
        <taxon>Embryophyta</taxon>
        <taxon>Tracheophyta</taxon>
        <taxon>Spermatophyta</taxon>
        <taxon>Magnoliopsida</taxon>
        <taxon>eudicotyledons</taxon>
        <taxon>Gunneridae</taxon>
        <taxon>Pentapetalae</taxon>
        <taxon>asterids</taxon>
        <taxon>lamiids</taxon>
        <taxon>Solanales</taxon>
        <taxon>Solanaceae</taxon>
        <taxon>Solanoideae</taxon>
        <taxon>Solaneae</taxon>
        <taxon>Solanum</taxon>
    </lineage>
</organism>
<keyword evidence="2" id="KW-1185">Reference proteome</keyword>
<dbReference type="AlphaFoldDB" id="M1BTA2"/>
<dbReference type="HOGENOM" id="CLU_030757_1_1_1"/>
<evidence type="ECO:0008006" key="3">
    <source>
        <dbReference type="Google" id="ProtNLM"/>
    </source>
</evidence>
<proteinExistence type="predicted"/>
<accession>M1BTA2</accession>
<sequence>MEDEEESKVVLKLLVDEKKDQVVAAEAKVDFMDIFVSLLTLPLGTIIRLIKAEAGVVGCMNNLYQSVENLAVEDLFIEHCKTMLLNPRNPYPKYCMRLKVNIDDSGSEKYYGCSGWTTRKYCSKRSYFMNVECPCNGKFDKETILSESCRDKYVFLIGGISYLISDDLQFKRASPSTLFQMLSNVGLSDMNQIKEMNVEVGRNEVIRLLARSFISKTPLSDVFLPKQKQKRAQVDTIIMSESGNLSSISENGTSNNTKKLELKLTVRKSTNKVLCAEAGNDFIDFLFNFLTIPIGSIEDVLKGSSGLRCIDNFYKSVEALDLKWFNKRPKQNSYQSEDKFKDNLKTILLKPNVATHYNSEYQLLQISEGESEFYDLYDPRQHIRGSHVPKFHKFAKEPSAFYVMDNLEVRPLSSTSTICLLQELNVPMNDIEEQMISVGESEALNLLKASLTSSSSALTEGLNHQLKMQIDKNVKCNAKKLC</sequence>
<dbReference type="InParanoid" id="M1BTA2"/>
<evidence type="ECO:0000313" key="2">
    <source>
        <dbReference type="Proteomes" id="UP000011115"/>
    </source>
</evidence>
<dbReference type="OMA" id="FANHYLC"/>